<feature type="chain" id="PRO_5035475939" description="Apple domain-containing protein" evidence="1">
    <location>
        <begin position="20"/>
        <end position="373"/>
    </location>
</feature>
<comment type="caution">
    <text evidence="2">The sequence shown here is derived from an EMBL/GenBank/DDBJ whole genome shotgun (WGS) entry which is preliminary data.</text>
</comment>
<name>A0A8K0RXT5_9HYPO</name>
<dbReference type="Proteomes" id="UP000813427">
    <property type="component" value="Unassembled WGS sequence"/>
</dbReference>
<organism evidence="2 3">
    <name type="scientific">Fusarium tricinctum</name>
    <dbReference type="NCBI Taxonomy" id="61284"/>
    <lineage>
        <taxon>Eukaryota</taxon>
        <taxon>Fungi</taxon>
        <taxon>Dikarya</taxon>
        <taxon>Ascomycota</taxon>
        <taxon>Pezizomycotina</taxon>
        <taxon>Sordariomycetes</taxon>
        <taxon>Hypocreomycetidae</taxon>
        <taxon>Hypocreales</taxon>
        <taxon>Nectriaceae</taxon>
        <taxon>Fusarium</taxon>
        <taxon>Fusarium tricinctum species complex</taxon>
    </lineage>
</organism>
<dbReference type="OrthoDB" id="5428787at2759"/>
<evidence type="ECO:0000256" key="1">
    <source>
        <dbReference type="SAM" id="SignalP"/>
    </source>
</evidence>
<keyword evidence="1" id="KW-0732">Signal</keyword>
<reference evidence="2" key="1">
    <citation type="journal article" date="2021" name="Nat. Commun.">
        <title>Genetic determinants of endophytism in the Arabidopsis root mycobiome.</title>
        <authorList>
            <person name="Mesny F."/>
            <person name="Miyauchi S."/>
            <person name="Thiergart T."/>
            <person name="Pickel B."/>
            <person name="Atanasova L."/>
            <person name="Karlsson M."/>
            <person name="Huettel B."/>
            <person name="Barry K.W."/>
            <person name="Haridas S."/>
            <person name="Chen C."/>
            <person name="Bauer D."/>
            <person name="Andreopoulos W."/>
            <person name="Pangilinan J."/>
            <person name="LaButti K."/>
            <person name="Riley R."/>
            <person name="Lipzen A."/>
            <person name="Clum A."/>
            <person name="Drula E."/>
            <person name="Henrissat B."/>
            <person name="Kohler A."/>
            <person name="Grigoriev I.V."/>
            <person name="Martin F.M."/>
            <person name="Hacquard S."/>
        </authorList>
    </citation>
    <scope>NUCLEOTIDE SEQUENCE</scope>
    <source>
        <strain evidence="2">MPI-SDFR-AT-0068</strain>
    </source>
</reference>
<feature type="signal peptide" evidence="1">
    <location>
        <begin position="1"/>
        <end position="19"/>
    </location>
</feature>
<accession>A0A8K0RXT5</accession>
<protein>
    <recommendedName>
        <fullName evidence="4">Apple domain-containing protein</fullName>
    </recommendedName>
</protein>
<keyword evidence="3" id="KW-1185">Reference proteome</keyword>
<dbReference type="AlphaFoldDB" id="A0A8K0RXT5"/>
<gene>
    <name evidence="2" type="ORF">BKA59DRAFT_457120</name>
</gene>
<proteinExistence type="predicted"/>
<evidence type="ECO:0000313" key="3">
    <source>
        <dbReference type="Proteomes" id="UP000813427"/>
    </source>
</evidence>
<sequence length="373" mass="40570">MVSVKFVILFLALGTEALAATTSTLTCFTKLGTSSIASNKIPRATTTVSNKITVVKRVVRKVNVVVVPRPRTTVETEISKTTITTQADPDVEIATKVITDEQTKRESRYITTTSVSTSITTITRTSTSTIAPPGFTPLLEAPDYRAKIKARADVAPLNGALDAPKAQHPQRVDCTKRIPTTTLKTISTTIKGPRRTLQPKTKTRVTVSIQTIIETQYPPKVTQTNTVTVSPTVTEYDEVTVEATATETVTIETTVPETFYQACGNNNILRTANNGHAFVNVLTMGLQYDTSVVPDIVRQYDCCVACMLQPECLFSYKVIGGTYCYIYYSVSTAAAACPNGQVLWANYYTTSTARVRYEVSNGPCGKMGNLGDQ</sequence>
<dbReference type="EMBL" id="JAGPXF010000005">
    <property type="protein sequence ID" value="KAH7242543.1"/>
    <property type="molecule type" value="Genomic_DNA"/>
</dbReference>
<evidence type="ECO:0000313" key="2">
    <source>
        <dbReference type="EMBL" id="KAH7242543.1"/>
    </source>
</evidence>
<evidence type="ECO:0008006" key="4">
    <source>
        <dbReference type="Google" id="ProtNLM"/>
    </source>
</evidence>